<evidence type="ECO:0000256" key="2">
    <source>
        <dbReference type="ARBA" id="ARBA00023125"/>
    </source>
</evidence>
<feature type="domain" description="HTH araC/xylS-type" evidence="5">
    <location>
        <begin position="316"/>
        <end position="417"/>
    </location>
</feature>
<sequence length="424" mass="45642">MIKTLGAGRPAGPWIHRSAGASPPSHSRGGERARCGRAGGRPDSGAEIIAAVPVYCVLSERHPVPRNSMPPSPAPAASSGTSRSTSATIPPNILRCLIPVADGFGVDLRPELNRVGLDEQMMRSAALRVSYRQGSAVIRRALELTGDAHLGLRVGAAQHLTSWGLLGFAQMAADTLREAIETGVRFQNLSGAMVVWSAGAEEAGYVLRAELPDPALDPTVAVFLAEEAFGSVVAVTRLSSGEEFAPQSVEFTFPAPGDTGPFNELFRCPMRFGAAGNRLVFPTAWAGRPMPGHDRVTYAAVVELLGEQAAARRDQQDLLEVLEISIAQSLPDVPSFVEQARRHASSERTLRRRLAECGTTYEAVVDGVRRERVEQLLRRPEPTLRDVARQAGFSDVRALRRAVRRWHGVTPAHLRGAAPERQGD</sequence>
<dbReference type="SMART" id="SM00342">
    <property type="entry name" value="HTH_ARAC"/>
    <property type="match status" value="1"/>
</dbReference>
<dbReference type="InterPro" id="IPR018060">
    <property type="entry name" value="HTH_AraC"/>
</dbReference>
<dbReference type="GO" id="GO:0005829">
    <property type="term" value="C:cytosol"/>
    <property type="evidence" value="ECO:0007669"/>
    <property type="project" value="TreeGrafter"/>
</dbReference>
<dbReference type="GO" id="GO:0003700">
    <property type="term" value="F:DNA-binding transcription factor activity"/>
    <property type="evidence" value="ECO:0007669"/>
    <property type="project" value="InterPro"/>
</dbReference>
<dbReference type="PROSITE" id="PS01124">
    <property type="entry name" value="HTH_ARAC_FAMILY_2"/>
    <property type="match status" value="1"/>
</dbReference>
<evidence type="ECO:0000313" key="6">
    <source>
        <dbReference type="EMBL" id="EMF57639.1"/>
    </source>
</evidence>
<dbReference type="PANTHER" id="PTHR47894:SF1">
    <property type="entry name" value="HTH-TYPE TRANSCRIPTIONAL REGULATOR VQSM"/>
    <property type="match status" value="1"/>
</dbReference>
<dbReference type="PANTHER" id="PTHR47894">
    <property type="entry name" value="HTH-TYPE TRANSCRIPTIONAL REGULATOR GADX"/>
    <property type="match status" value="1"/>
</dbReference>
<keyword evidence="3" id="KW-0804">Transcription</keyword>
<evidence type="ECO:0000256" key="4">
    <source>
        <dbReference type="SAM" id="MobiDB-lite"/>
    </source>
</evidence>
<dbReference type="InterPro" id="IPR009057">
    <property type="entry name" value="Homeodomain-like_sf"/>
</dbReference>
<name>M3FZD6_9ACTN</name>
<gene>
    <name evidence="6" type="ORF">SBD_0311</name>
</gene>
<keyword evidence="1" id="KW-0805">Transcription regulation</keyword>
<accession>M3FZD6</accession>
<evidence type="ECO:0000256" key="1">
    <source>
        <dbReference type="ARBA" id="ARBA00023015"/>
    </source>
</evidence>
<feature type="region of interest" description="Disordered" evidence="4">
    <location>
        <begin position="64"/>
        <end position="87"/>
    </location>
</feature>
<reference evidence="7" key="1">
    <citation type="journal article" date="2013" name="Genome Announc.">
        <title>Draft Genome Sequence of Streptomyces bottropensis ATCC 25435, a Bottromycin-Producing Actinomycete.</title>
        <authorList>
            <person name="Zhang H."/>
            <person name="Zhou W."/>
            <person name="Zhuang Y."/>
            <person name="Liang X."/>
            <person name="Liu T."/>
        </authorList>
    </citation>
    <scope>NUCLEOTIDE SEQUENCE [LARGE SCALE GENOMIC DNA]</scope>
    <source>
        <strain evidence="7">ATCC 25435</strain>
    </source>
</reference>
<dbReference type="AlphaFoldDB" id="M3FZD6"/>
<evidence type="ECO:0000256" key="3">
    <source>
        <dbReference type="ARBA" id="ARBA00023163"/>
    </source>
</evidence>
<dbReference type="Pfam" id="PF12625">
    <property type="entry name" value="Arabinose_bd"/>
    <property type="match status" value="1"/>
</dbReference>
<dbReference type="Proteomes" id="UP000030760">
    <property type="component" value="Unassembled WGS sequence"/>
</dbReference>
<dbReference type="SUPFAM" id="SSF46689">
    <property type="entry name" value="Homeodomain-like"/>
    <property type="match status" value="1"/>
</dbReference>
<dbReference type="InterPro" id="IPR032687">
    <property type="entry name" value="AraC-type_N"/>
</dbReference>
<dbReference type="GO" id="GO:0000976">
    <property type="term" value="F:transcription cis-regulatory region binding"/>
    <property type="evidence" value="ECO:0007669"/>
    <property type="project" value="TreeGrafter"/>
</dbReference>
<dbReference type="Pfam" id="PF12833">
    <property type="entry name" value="HTH_18"/>
    <property type="match status" value="1"/>
</dbReference>
<protein>
    <submittedName>
        <fullName evidence="6">Oxidoreductase</fullName>
    </submittedName>
</protein>
<feature type="region of interest" description="Disordered" evidence="4">
    <location>
        <begin position="1"/>
        <end position="41"/>
    </location>
</feature>
<evidence type="ECO:0000259" key="5">
    <source>
        <dbReference type="PROSITE" id="PS01124"/>
    </source>
</evidence>
<dbReference type="EMBL" id="KB405056">
    <property type="protein sequence ID" value="EMF57639.1"/>
    <property type="molecule type" value="Genomic_DNA"/>
</dbReference>
<evidence type="ECO:0000313" key="7">
    <source>
        <dbReference type="Proteomes" id="UP000030760"/>
    </source>
</evidence>
<dbReference type="Gene3D" id="1.10.10.60">
    <property type="entry name" value="Homeodomain-like"/>
    <property type="match status" value="1"/>
</dbReference>
<keyword evidence="2" id="KW-0238">DNA-binding</keyword>
<feature type="compositionally biased region" description="Low complexity" evidence="4">
    <location>
        <begin position="75"/>
        <end position="87"/>
    </location>
</feature>
<organism evidence="6 7">
    <name type="scientific">Streptomyces bottropensis ATCC 25435</name>
    <dbReference type="NCBI Taxonomy" id="1054862"/>
    <lineage>
        <taxon>Bacteria</taxon>
        <taxon>Bacillati</taxon>
        <taxon>Actinomycetota</taxon>
        <taxon>Actinomycetes</taxon>
        <taxon>Kitasatosporales</taxon>
        <taxon>Streptomycetaceae</taxon>
        <taxon>Streptomyces</taxon>
    </lineage>
</organism>
<proteinExistence type="predicted"/>